<organism evidence="1 2">
    <name type="scientific">Cyclostephanos tholiformis</name>
    <dbReference type="NCBI Taxonomy" id="382380"/>
    <lineage>
        <taxon>Eukaryota</taxon>
        <taxon>Sar</taxon>
        <taxon>Stramenopiles</taxon>
        <taxon>Ochrophyta</taxon>
        <taxon>Bacillariophyta</taxon>
        <taxon>Coscinodiscophyceae</taxon>
        <taxon>Thalassiosirophycidae</taxon>
        <taxon>Stephanodiscales</taxon>
        <taxon>Stephanodiscaceae</taxon>
        <taxon>Cyclostephanos</taxon>
    </lineage>
</organism>
<reference evidence="1 2" key="1">
    <citation type="submission" date="2024-10" db="EMBL/GenBank/DDBJ databases">
        <title>Updated reference genomes for cyclostephanoid diatoms.</title>
        <authorList>
            <person name="Roberts W.R."/>
            <person name="Alverson A.J."/>
        </authorList>
    </citation>
    <scope>NUCLEOTIDE SEQUENCE [LARGE SCALE GENOMIC DNA]</scope>
    <source>
        <strain evidence="1 2">AJA228-03</strain>
    </source>
</reference>
<protein>
    <submittedName>
        <fullName evidence="1">Uncharacterized protein</fullName>
    </submittedName>
</protein>
<accession>A0ABD3SEV4</accession>
<comment type="caution">
    <text evidence="1">The sequence shown here is derived from an EMBL/GenBank/DDBJ whole genome shotgun (WGS) entry which is preliminary data.</text>
</comment>
<dbReference type="Proteomes" id="UP001530377">
    <property type="component" value="Unassembled WGS sequence"/>
</dbReference>
<sequence length="55" mass="6460">MVVFSWRRKFGNSGNGRYDDEIVAVTHRGMLDDTKYVGVYGGGKQYKWWRKMEPS</sequence>
<evidence type="ECO:0000313" key="2">
    <source>
        <dbReference type="Proteomes" id="UP001530377"/>
    </source>
</evidence>
<proteinExistence type="predicted"/>
<gene>
    <name evidence="1" type="ORF">ACHAXA_011119</name>
</gene>
<evidence type="ECO:0000313" key="1">
    <source>
        <dbReference type="EMBL" id="KAL3823067.1"/>
    </source>
</evidence>
<dbReference type="AlphaFoldDB" id="A0ABD3SEV4"/>
<keyword evidence="2" id="KW-1185">Reference proteome</keyword>
<dbReference type="EMBL" id="JALLPB020000047">
    <property type="protein sequence ID" value="KAL3823067.1"/>
    <property type="molecule type" value="Genomic_DNA"/>
</dbReference>
<name>A0ABD3SEV4_9STRA</name>